<accession>C4GFS0</accession>
<evidence type="ECO:0000313" key="1">
    <source>
        <dbReference type="EMBL" id="EEP69075.1"/>
    </source>
</evidence>
<reference evidence="1" key="1">
    <citation type="submission" date="2009-04" db="EMBL/GenBank/DDBJ databases">
        <authorList>
            <person name="Weinstock G."/>
            <person name="Sodergren E."/>
            <person name="Clifton S."/>
            <person name="Fulton L."/>
            <person name="Fulton B."/>
            <person name="Courtney L."/>
            <person name="Fronick C."/>
            <person name="Harrison M."/>
            <person name="Strong C."/>
            <person name="Farmer C."/>
            <person name="Delahaunty K."/>
            <person name="Markovic C."/>
            <person name="Hall O."/>
            <person name="Minx P."/>
            <person name="Tomlinson C."/>
            <person name="Mitreva M."/>
            <person name="Nelson J."/>
            <person name="Hou S."/>
            <person name="Wollam A."/>
            <person name="Pepin K.H."/>
            <person name="Johnson M."/>
            <person name="Bhonagiri V."/>
            <person name="Nash W.E."/>
            <person name="Warren W."/>
            <person name="Chinwalla A."/>
            <person name="Mardis E.R."/>
            <person name="Wilson R.K."/>
        </authorList>
    </citation>
    <scope>NUCLEOTIDE SEQUENCE [LARGE SCALE GENOMIC DNA]</scope>
    <source>
        <strain evidence="1">ATCC 51147</strain>
    </source>
</reference>
<name>C4GFS0_9NEIS</name>
<gene>
    <name evidence="1" type="ORF">GCWU000324_00987</name>
</gene>
<dbReference type="EMBL" id="ACJW02000002">
    <property type="protein sequence ID" value="EEP69075.1"/>
    <property type="molecule type" value="Genomic_DNA"/>
</dbReference>
<dbReference type="STRING" id="629741.GCWU000324_00987"/>
<comment type="caution">
    <text evidence="1">The sequence shown here is derived from an EMBL/GenBank/DDBJ whole genome shotgun (WGS) entry which is preliminary data.</text>
</comment>
<dbReference type="HOGENOM" id="CLU_1507478_0_0_4"/>
<sequence length="169" mass="19382">MTPSEAQAIIAIPKETASPMQWQQKPAKFIPSFVQYASVLKIHNEVREDLYFRALYRASHYEEKYGAILWQDESIAVGLFAGNNRIAAIDYDNNKPHRNQKGENLPYFGKTLIGLHRHIWTADGYGYAEPLELTERSLETIITLFAQENHLTIQGGYIHPFAQQLDLFT</sequence>
<dbReference type="Proteomes" id="UP000003009">
    <property type="component" value="Unassembled WGS sequence"/>
</dbReference>
<dbReference type="AlphaFoldDB" id="C4GFS0"/>
<evidence type="ECO:0000313" key="2">
    <source>
        <dbReference type="Proteomes" id="UP000003009"/>
    </source>
</evidence>
<keyword evidence="2" id="KW-1185">Reference proteome</keyword>
<organism evidence="1 2">
    <name type="scientific">Kingella oralis ATCC 51147</name>
    <dbReference type="NCBI Taxonomy" id="629741"/>
    <lineage>
        <taxon>Bacteria</taxon>
        <taxon>Pseudomonadati</taxon>
        <taxon>Pseudomonadota</taxon>
        <taxon>Betaproteobacteria</taxon>
        <taxon>Neisseriales</taxon>
        <taxon>Neisseriaceae</taxon>
        <taxon>Kingella</taxon>
    </lineage>
</organism>
<proteinExistence type="predicted"/>
<protein>
    <submittedName>
        <fullName evidence="1">Uncharacterized protein</fullName>
    </submittedName>
</protein>